<dbReference type="Proteomes" id="UP000287361">
    <property type="component" value="Unassembled WGS sequence"/>
</dbReference>
<name>A0A401LCM9_9FIRM</name>
<reference evidence="1 2" key="1">
    <citation type="submission" date="2018-10" db="EMBL/GenBank/DDBJ databases">
        <title>Draft Genome Sequence of Anaerotignum sp. KCTC 15736.</title>
        <authorList>
            <person name="Choi S.H."/>
            <person name="Kim J.S."/>
            <person name="Kang S.W."/>
            <person name="Lee J.S."/>
            <person name="Park S.H."/>
        </authorList>
    </citation>
    <scope>NUCLEOTIDE SEQUENCE [LARGE SCALE GENOMIC DNA]</scope>
    <source>
        <strain evidence="1 2">KCTC 15736</strain>
    </source>
</reference>
<dbReference type="InterPro" id="IPR019644">
    <property type="entry name" value="DUF2508"/>
</dbReference>
<gene>
    <name evidence="1" type="ORF">KGMB03357_09780</name>
</gene>
<dbReference type="RefSeq" id="WP_016407276.1">
    <property type="nucleotide sequence ID" value="NZ_DAWBID010000109.1"/>
</dbReference>
<dbReference type="OrthoDB" id="1809893at2"/>
<accession>A0A401LCM9</accession>
<keyword evidence="2" id="KW-1185">Reference proteome</keyword>
<evidence type="ECO:0000313" key="1">
    <source>
        <dbReference type="EMBL" id="GCB29317.1"/>
    </source>
</evidence>
<proteinExistence type="predicted"/>
<organism evidence="1 2">
    <name type="scientific">Anaerotignum faecicola</name>
    <dbReference type="NCBI Taxonomy" id="2358141"/>
    <lineage>
        <taxon>Bacteria</taxon>
        <taxon>Bacillati</taxon>
        <taxon>Bacillota</taxon>
        <taxon>Clostridia</taxon>
        <taxon>Lachnospirales</taxon>
        <taxon>Anaerotignaceae</taxon>
        <taxon>Anaerotignum</taxon>
    </lineage>
</organism>
<sequence length="75" mass="8826">MQRERLKLEGEEILSTLRRIQLQLECAQSAFEDVTDESLIDSYIYEIIALQKKYEYFLRAAKKMGLTNGVQRRAI</sequence>
<dbReference type="Pfam" id="PF10704">
    <property type="entry name" value="DUF2508"/>
    <property type="match status" value="1"/>
</dbReference>
<dbReference type="AlphaFoldDB" id="A0A401LCM9"/>
<dbReference type="GeneID" id="86193973"/>
<comment type="caution">
    <text evidence="1">The sequence shown here is derived from an EMBL/GenBank/DDBJ whole genome shotgun (WGS) entry which is preliminary data.</text>
</comment>
<evidence type="ECO:0008006" key="3">
    <source>
        <dbReference type="Google" id="ProtNLM"/>
    </source>
</evidence>
<dbReference type="EMBL" id="BHVZ01000001">
    <property type="protein sequence ID" value="GCB29317.1"/>
    <property type="molecule type" value="Genomic_DNA"/>
</dbReference>
<evidence type="ECO:0000313" key="2">
    <source>
        <dbReference type="Proteomes" id="UP000287361"/>
    </source>
</evidence>
<protein>
    <recommendedName>
        <fullName evidence="3">DUF2508 domain-containing protein</fullName>
    </recommendedName>
</protein>